<gene>
    <name evidence="1" type="ORF">QAD02_016646</name>
</gene>
<dbReference type="EMBL" id="CM056742">
    <property type="protein sequence ID" value="KAJ8680859.1"/>
    <property type="molecule type" value="Genomic_DNA"/>
</dbReference>
<name>A0ACC2PB77_9HYME</name>
<reference evidence="1" key="1">
    <citation type="submission" date="2023-04" db="EMBL/GenBank/DDBJ databases">
        <title>A chromosome-level genome assembly of the parasitoid wasp Eretmocerus hayati.</title>
        <authorList>
            <person name="Zhong Y."/>
            <person name="Liu S."/>
            <person name="Liu Y."/>
        </authorList>
    </citation>
    <scope>NUCLEOTIDE SEQUENCE</scope>
    <source>
        <strain evidence="1">ZJU_SS_LIU_2023</strain>
    </source>
</reference>
<accession>A0ACC2PB77</accession>
<evidence type="ECO:0000313" key="1">
    <source>
        <dbReference type="EMBL" id="KAJ8680859.1"/>
    </source>
</evidence>
<comment type="caution">
    <text evidence="1">The sequence shown here is derived from an EMBL/GenBank/DDBJ whole genome shotgun (WGS) entry which is preliminary data.</text>
</comment>
<sequence>MLFNYMVLMMELVRSITTRQRLIELWDSIQVFDESLQLLLEYDKTPSKRGFPESQVYKSMIIQFQRCLWEIFAISTIGWTFVNVSGMMAFDEPYLHNIGYMTPYVFTFIAALKFCGLAYLISQRLDRLVDYASHKTTRTSRESCMDDRSLKVRNFH</sequence>
<protein>
    <submittedName>
        <fullName evidence="1">Uncharacterized protein</fullName>
    </submittedName>
</protein>
<proteinExistence type="predicted"/>
<dbReference type="Proteomes" id="UP001239111">
    <property type="component" value="Chromosome 2"/>
</dbReference>
<organism evidence="1 2">
    <name type="scientific">Eretmocerus hayati</name>
    <dbReference type="NCBI Taxonomy" id="131215"/>
    <lineage>
        <taxon>Eukaryota</taxon>
        <taxon>Metazoa</taxon>
        <taxon>Ecdysozoa</taxon>
        <taxon>Arthropoda</taxon>
        <taxon>Hexapoda</taxon>
        <taxon>Insecta</taxon>
        <taxon>Pterygota</taxon>
        <taxon>Neoptera</taxon>
        <taxon>Endopterygota</taxon>
        <taxon>Hymenoptera</taxon>
        <taxon>Apocrita</taxon>
        <taxon>Proctotrupomorpha</taxon>
        <taxon>Chalcidoidea</taxon>
        <taxon>Aphelinidae</taxon>
        <taxon>Aphelininae</taxon>
        <taxon>Eretmocerus</taxon>
    </lineage>
</organism>
<evidence type="ECO:0000313" key="2">
    <source>
        <dbReference type="Proteomes" id="UP001239111"/>
    </source>
</evidence>
<keyword evidence="2" id="KW-1185">Reference proteome</keyword>